<dbReference type="InterPro" id="IPR038595">
    <property type="entry name" value="LOR_sf"/>
</dbReference>
<dbReference type="Pfam" id="PF04525">
    <property type="entry name" value="LOR"/>
    <property type="match status" value="1"/>
</dbReference>
<evidence type="ECO:0000313" key="2">
    <source>
        <dbReference type="EMBL" id="CAF3808564.1"/>
    </source>
</evidence>
<evidence type="ECO:0000313" key="3">
    <source>
        <dbReference type="Proteomes" id="UP000663823"/>
    </source>
</evidence>
<sequence>MWAPLYPPIVTASQQPPSYNSVCLTHNKPLQVPYQNIAVYPTTSIVSFQPYPYIIANPPVDVVSQERSETTPMQTTTALQAQSQRTSRHYQVREKIFSLGDNFKIKDDLGNHVFTVRSKFLSIGDHLILEDPSGFRLIKIREEILHLHPTFQIVSMLNGQSDKVLASIKKKFTLFRKKFSIKSVY</sequence>
<dbReference type="SUPFAM" id="SSF54518">
    <property type="entry name" value="Tubby C-terminal domain-like"/>
    <property type="match status" value="1"/>
</dbReference>
<dbReference type="EMBL" id="CAJOAX010002622">
    <property type="protein sequence ID" value="CAF3808564.1"/>
    <property type="molecule type" value="Genomic_DNA"/>
</dbReference>
<comment type="similarity">
    <text evidence="1">Belongs to the LOR family.</text>
</comment>
<evidence type="ECO:0000256" key="1">
    <source>
        <dbReference type="ARBA" id="ARBA00005437"/>
    </source>
</evidence>
<dbReference type="Proteomes" id="UP000663823">
    <property type="component" value="Unassembled WGS sequence"/>
</dbReference>
<dbReference type="InterPro" id="IPR007612">
    <property type="entry name" value="LOR"/>
</dbReference>
<dbReference type="InterPro" id="IPR025659">
    <property type="entry name" value="Tubby-like_C"/>
</dbReference>
<feature type="non-terminal residue" evidence="2">
    <location>
        <position position="1"/>
    </location>
</feature>
<protein>
    <submittedName>
        <fullName evidence="2">Uncharacterized protein</fullName>
    </submittedName>
</protein>
<accession>A0A819BVK7</accession>
<organism evidence="2 3">
    <name type="scientific">Rotaria sordida</name>
    <dbReference type="NCBI Taxonomy" id="392033"/>
    <lineage>
        <taxon>Eukaryota</taxon>
        <taxon>Metazoa</taxon>
        <taxon>Spiralia</taxon>
        <taxon>Gnathifera</taxon>
        <taxon>Rotifera</taxon>
        <taxon>Eurotatoria</taxon>
        <taxon>Bdelloidea</taxon>
        <taxon>Philodinida</taxon>
        <taxon>Philodinidae</taxon>
        <taxon>Rotaria</taxon>
    </lineage>
</organism>
<proteinExistence type="inferred from homology"/>
<name>A0A819BVK7_9BILA</name>
<dbReference type="Gene3D" id="2.40.160.200">
    <property type="entry name" value="LURP1-related"/>
    <property type="match status" value="1"/>
</dbReference>
<reference evidence="2" key="1">
    <citation type="submission" date="2021-02" db="EMBL/GenBank/DDBJ databases">
        <authorList>
            <person name="Nowell W R."/>
        </authorList>
    </citation>
    <scope>NUCLEOTIDE SEQUENCE</scope>
</reference>
<dbReference type="AlphaFoldDB" id="A0A819BVK7"/>
<comment type="caution">
    <text evidence="2">The sequence shown here is derived from an EMBL/GenBank/DDBJ whole genome shotgun (WGS) entry which is preliminary data.</text>
</comment>
<gene>
    <name evidence="2" type="ORF">OTI717_LOCUS18693</name>
</gene>